<dbReference type="InterPro" id="IPR043782">
    <property type="entry name" value="DUF5724"/>
</dbReference>
<organism evidence="4">
    <name type="scientific">uncultured bacterium Ad_113_I18_contig1</name>
    <dbReference type="NCBI Taxonomy" id="1489297"/>
    <lineage>
        <taxon>Bacteria</taxon>
        <taxon>environmental samples</taxon>
    </lineage>
</organism>
<proteinExistence type="predicted"/>
<protein>
    <recommendedName>
        <fullName evidence="5">DUF4132 domain-containing protein</fullName>
    </recommendedName>
</protein>
<accession>A0A0B4N023</accession>
<sequence length="960" mass="108917">MILLLYAESSPDSDLVDRLFGEGFSKPENARYREQMNMICAYLIERHADSESFFSAAMRAARWVIREVPESRFAVKTGMKTSWCVTYRQQLGWLLSFLIDAPDAAWARCFHVRTALMRRFEREYLPLVRVQEQNRPPWYPSWRNDNLISYAVVQPYRYGRREGRIEPGTADALRAAYGGVMTERAMLHGFFQPDALRSSLSALSQASLFFRTQSGEVRGTVGRGWYARYRSGDVRKMAEALAGKKQADFAEADRALLRYADSVYEKVLPIILNSELTRGENEGLYSACVFGILYVRGTAWLGRILAALGKENLARSSLLPYTMQVSRKDSLCHLLSVCVPAPEDGVPSLKRIVEEYKIPEKRLFELAMYNPAWVEQIGEYLRVPGFVSAVYYFIAHMNENFDEARKAVIARFTPLTAEELNAGAFDIVWFRSAWEQVGEKTFDQLYAAAKYITEGAKHSRARKYADAALGRLTVEETENQIREKRNKDLLMAYPLIPLAGEEDALRRFLFIQQFIKESKQFGAQRSVSEKKAGEMALKNLAANSGDRDVTRLTLRMEGRLMENSLPLFENQQAEDVAVRLEIDPEGGVAVVCEKDGKRLKSIPTRVKKNETVLRLTEAKKELTEQYRRTRAFLEDAMTEETFLTGAELTSLRKNPIARALVDGLIFKSGERFGLPCEEGLTDDQGNILPWADCAAVQVAHPFHLYRAKVWHAWQGLLFAQKIRQPFKQVFRELYVKTNDELGRTDSLRYAGYQIQPKKAAAALKTRRWVADMEAGLQKVFYQENIVAVLYAQADWFTPADIEAPAIEGVGFLDRLTGKPLKIDDLQRVLFSEIMRDVDLLKGVAYVGGVDPEASHSPVEMRAALLEFTLPLFSVSNVRVEKNHAVIQGKRTNYTVHLGSGVIHQQGGAMLQIVAVHSQHRGRLFLPFLDSDPQTAEILTKVLFLAEDDRIQDPNILGQIR</sequence>
<feature type="domain" description="DUF4132" evidence="1">
    <location>
        <begin position="596"/>
        <end position="768"/>
    </location>
</feature>
<dbReference type="Pfam" id="PF18991">
    <property type="entry name" value="DUF5724"/>
    <property type="match status" value="1"/>
</dbReference>
<dbReference type="InterPro" id="IPR056639">
    <property type="entry name" value="DUF7737"/>
</dbReference>
<evidence type="ECO:0008006" key="5">
    <source>
        <dbReference type="Google" id="ProtNLM"/>
    </source>
</evidence>
<dbReference type="AlphaFoldDB" id="A0A0B4N023"/>
<name>A0A0B4N023_9BACT</name>
<feature type="domain" description="DUF7737" evidence="3">
    <location>
        <begin position="858"/>
        <end position="959"/>
    </location>
</feature>
<evidence type="ECO:0000259" key="2">
    <source>
        <dbReference type="Pfam" id="PF18991"/>
    </source>
</evidence>
<evidence type="ECO:0000259" key="3">
    <source>
        <dbReference type="Pfam" id="PF24879"/>
    </source>
</evidence>
<evidence type="ECO:0000259" key="1">
    <source>
        <dbReference type="Pfam" id="PF13569"/>
    </source>
</evidence>
<dbReference type="InterPro" id="IPR025406">
    <property type="entry name" value="DUF4132"/>
</dbReference>
<reference evidence="4" key="1">
    <citation type="submission" date="2014-03" db="EMBL/GenBank/DDBJ databases">
        <title>A sequence of cellulolytic fosmid clone of goat rumen metagenome.</title>
        <authorList>
            <person name="Lee K.-T."/>
            <person name="Kim J.-Y."/>
            <person name="Kim Y.-J."/>
            <person name="Ahn J.-H."/>
            <person name="Park M.-N."/>
            <person name="Kim J.-H."/>
            <person name="Kim T.-H."/>
        </authorList>
    </citation>
    <scope>NUCLEOTIDE SEQUENCE</scope>
</reference>
<dbReference type="Pfam" id="PF13569">
    <property type="entry name" value="DUF4132"/>
    <property type="match status" value="1"/>
</dbReference>
<dbReference type="EMBL" id="KJ631387">
    <property type="protein sequence ID" value="AIF26004.1"/>
    <property type="molecule type" value="Genomic_DNA"/>
</dbReference>
<evidence type="ECO:0000313" key="4">
    <source>
        <dbReference type="EMBL" id="AIF26004.1"/>
    </source>
</evidence>
<feature type="domain" description="DUF5724" evidence="2">
    <location>
        <begin position="28"/>
        <end position="556"/>
    </location>
</feature>
<dbReference type="Pfam" id="PF24879">
    <property type="entry name" value="DUF7737"/>
    <property type="match status" value="1"/>
</dbReference>